<dbReference type="OrthoDB" id="270639at2759"/>
<dbReference type="PANTHER" id="PTHR11075">
    <property type="entry name" value="PEPTIDE CHAIN RELEASE FACTOR"/>
    <property type="match status" value="1"/>
</dbReference>
<proteinExistence type="predicted"/>
<dbReference type="Gene3D" id="3.30.160.20">
    <property type="match status" value="1"/>
</dbReference>
<dbReference type="STRING" id="139420.A0A371DXU7"/>
<dbReference type="InterPro" id="IPR000352">
    <property type="entry name" value="Pep_chain_release_fac_I"/>
</dbReference>
<dbReference type="AlphaFoldDB" id="A0A371DXU7"/>
<feature type="compositionally biased region" description="Basic and acidic residues" evidence="1">
    <location>
        <begin position="162"/>
        <end position="185"/>
    </location>
</feature>
<keyword evidence="4" id="KW-1185">Reference proteome</keyword>
<reference evidence="3 4" key="1">
    <citation type="journal article" date="2018" name="Biotechnol. Biofuels">
        <title>Integrative visual omics of the white-rot fungus Polyporus brumalis exposes the biotechnological potential of its oxidative enzymes for delignifying raw plant biomass.</title>
        <authorList>
            <person name="Miyauchi S."/>
            <person name="Rancon A."/>
            <person name="Drula E."/>
            <person name="Hage H."/>
            <person name="Chaduli D."/>
            <person name="Favel A."/>
            <person name="Grisel S."/>
            <person name="Henrissat B."/>
            <person name="Herpoel-Gimbert I."/>
            <person name="Ruiz-Duenas F.J."/>
            <person name="Chevret D."/>
            <person name="Hainaut M."/>
            <person name="Lin J."/>
            <person name="Wang M."/>
            <person name="Pangilinan J."/>
            <person name="Lipzen A."/>
            <person name="Lesage-Meessen L."/>
            <person name="Navarro D."/>
            <person name="Riley R."/>
            <person name="Grigoriev I.V."/>
            <person name="Zhou S."/>
            <person name="Raouche S."/>
            <person name="Rosso M.N."/>
        </authorList>
    </citation>
    <scope>NUCLEOTIDE SEQUENCE [LARGE SCALE GENOMIC DNA]</scope>
    <source>
        <strain evidence="3 4">BRFM 1820</strain>
    </source>
</reference>
<name>A0A371DXU7_9APHY</name>
<evidence type="ECO:0000313" key="3">
    <source>
        <dbReference type="EMBL" id="RDX57370.1"/>
    </source>
</evidence>
<gene>
    <name evidence="3" type="ORF">OH76DRAFT_1334936</name>
</gene>
<evidence type="ECO:0000313" key="4">
    <source>
        <dbReference type="Proteomes" id="UP000256964"/>
    </source>
</evidence>
<dbReference type="Pfam" id="PF00472">
    <property type="entry name" value="RF-1"/>
    <property type="match status" value="1"/>
</dbReference>
<dbReference type="PANTHER" id="PTHR11075:SF54">
    <property type="entry name" value="LARGE RIBOSOMAL SUBUNIT PROTEIN ML62"/>
    <property type="match status" value="1"/>
</dbReference>
<feature type="region of interest" description="Disordered" evidence="1">
    <location>
        <begin position="158"/>
        <end position="199"/>
    </location>
</feature>
<evidence type="ECO:0000259" key="2">
    <source>
        <dbReference type="Pfam" id="PF00472"/>
    </source>
</evidence>
<dbReference type="GO" id="GO:0004045">
    <property type="term" value="F:peptidyl-tRNA hydrolase activity"/>
    <property type="evidence" value="ECO:0007669"/>
    <property type="project" value="TreeGrafter"/>
</dbReference>
<protein>
    <recommendedName>
        <fullName evidence="2">Prokaryotic-type class I peptide chain release factors domain-containing protein</fullName>
    </recommendedName>
</protein>
<dbReference type="SUPFAM" id="SSF110916">
    <property type="entry name" value="Peptidyl-tRNA hydrolase domain-like"/>
    <property type="match status" value="1"/>
</dbReference>
<feature type="domain" description="Prokaryotic-type class I peptide chain release factors" evidence="2">
    <location>
        <begin position="61"/>
        <end position="191"/>
    </location>
</feature>
<dbReference type="GO" id="GO:0005762">
    <property type="term" value="C:mitochondrial large ribosomal subunit"/>
    <property type="evidence" value="ECO:0007669"/>
    <property type="project" value="TreeGrafter"/>
</dbReference>
<dbReference type="InterPro" id="IPR052104">
    <property type="entry name" value="Mito_Release_Factor_mL62"/>
</dbReference>
<evidence type="ECO:0000256" key="1">
    <source>
        <dbReference type="SAM" id="MobiDB-lite"/>
    </source>
</evidence>
<organism evidence="3 4">
    <name type="scientific">Lentinus brumalis</name>
    <dbReference type="NCBI Taxonomy" id="2498619"/>
    <lineage>
        <taxon>Eukaryota</taxon>
        <taxon>Fungi</taxon>
        <taxon>Dikarya</taxon>
        <taxon>Basidiomycota</taxon>
        <taxon>Agaricomycotina</taxon>
        <taxon>Agaricomycetes</taxon>
        <taxon>Polyporales</taxon>
        <taxon>Polyporaceae</taxon>
        <taxon>Lentinus</taxon>
    </lineage>
</organism>
<accession>A0A371DXU7</accession>
<dbReference type="GO" id="GO:0016150">
    <property type="term" value="F:translation release factor activity, codon nonspecific"/>
    <property type="evidence" value="ECO:0007669"/>
    <property type="project" value="TreeGrafter"/>
</dbReference>
<dbReference type="GO" id="GO:0070126">
    <property type="term" value="P:mitochondrial translational termination"/>
    <property type="evidence" value="ECO:0007669"/>
    <property type="project" value="TreeGrafter"/>
</dbReference>
<sequence length="199" mass="22153">MQRLLQTRPWRHATRLVAPRKGNGIHTGQDVLPAPPSLPTLENASQSDLARTWIEQFASRQIPKSLVDFTYSRSSGPGGQNVNKVNTKATLRCPIDAPWIPLWAREHLKKTPAYASSSQTILLTSTVHRSQAQNVQDCLAKLHSLIVSAASAGLVNEPSEAQQERVRQLARAEKARRRLDKDKRKDVKRGRGGGRGDWD</sequence>
<dbReference type="EMBL" id="KZ857379">
    <property type="protein sequence ID" value="RDX57370.1"/>
    <property type="molecule type" value="Genomic_DNA"/>
</dbReference>
<dbReference type="Proteomes" id="UP000256964">
    <property type="component" value="Unassembled WGS sequence"/>
</dbReference>